<dbReference type="InterPro" id="IPR050298">
    <property type="entry name" value="Gram-neg_bact_OMP"/>
</dbReference>
<feature type="domain" description="Porin" evidence="12">
    <location>
        <begin position="10"/>
        <end position="331"/>
    </location>
</feature>
<evidence type="ECO:0000256" key="6">
    <source>
        <dbReference type="ARBA" id="ARBA00022729"/>
    </source>
</evidence>
<keyword evidence="14" id="KW-1185">Reference proteome</keyword>
<dbReference type="GO" id="GO:0046930">
    <property type="term" value="C:pore complex"/>
    <property type="evidence" value="ECO:0007669"/>
    <property type="project" value="UniProtKB-KW"/>
</dbReference>
<evidence type="ECO:0000256" key="8">
    <source>
        <dbReference type="ARBA" id="ARBA00023114"/>
    </source>
</evidence>
<dbReference type="Proteomes" id="UP000193200">
    <property type="component" value="Unassembled WGS sequence"/>
</dbReference>
<evidence type="ECO:0000259" key="12">
    <source>
        <dbReference type="Pfam" id="PF13609"/>
    </source>
</evidence>
<dbReference type="Gene3D" id="2.40.160.10">
    <property type="entry name" value="Porin"/>
    <property type="match status" value="1"/>
</dbReference>
<evidence type="ECO:0000256" key="10">
    <source>
        <dbReference type="ARBA" id="ARBA00023237"/>
    </source>
</evidence>
<keyword evidence="7" id="KW-0406">Ion transport</keyword>
<comment type="subunit">
    <text evidence="2">Homotrimer.</text>
</comment>
<evidence type="ECO:0000256" key="9">
    <source>
        <dbReference type="ARBA" id="ARBA00023136"/>
    </source>
</evidence>
<dbReference type="RefSeq" id="WP_176244896.1">
    <property type="nucleotide sequence ID" value="NZ_FWFR01000001.1"/>
</dbReference>
<evidence type="ECO:0000256" key="5">
    <source>
        <dbReference type="ARBA" id="ARBA00022692"/>
    </source>
</evidence>
<keyword evidence="9" id="KW-0472">Membrane</keyword>
<feature type="signal peptide" evidence="11">
    <location>
        <begin position="1"/>
        <end position="24"/>
    </location>
</feature>
<sequence length="351" mass="37072">MKKILYGTTALVAVGAFAATGSQAAEPIQVSVGGYFQTAFVFVDYDNDAGRRSRTLQREAEIIFGGSTTLDNGLQVGVQVQLEAETCGDQIDESFVFLAGNWGRVNIGSENSAAYLMAVASPAPSYWAFGLNSPNISITGNFPHTNPVNLSGDSEKITYFTPRFSGFQFGVSYTPDNCEESGCGGTYSGSEFDTFADGTTGDIFEVGVNYTGKWDAIEIQASGSYGQGDDEGVGNEPEEWSAGLNVTFAGFTVGGAFHQAESAANTDTTDWNVGVRYAMGPWGVGIQYAQFEIEPAAGGDRDVKAVEVGGSYTLGPGVVLFGGIQYWDGDNGVTIATEETWAGFVGTHFAF</sequence>
<dbReference type="Pfam" id="PF13609">
    <property type="entry name" value="Porin_4"/>
    <property type="match status" value="1"/>
</dbReference>
<dbReference type="InParanoid" id="A0A1Y5RNA9"/>
<evidence type="ECO:0000256" key="4">
    <source>
        <dbReference type="ARBA" id="ARBA00022452"/>
    </source>
</evidence>
<evidence type="ECO:0000256" key="11">
    <source>
        <dbReference type="SAM" id="SignalP"/>
    </source>
</evidence>
<keyword evidence="10" id="KW-0998">Cell outer membrane</keyword>
<evidence type="ECO:0000256" key="1">
    <source>
        <dbReference type="ARBA" id="ARBA00004571"/>
    </source>
</evidence>
<keyword evidence="8" id="KW-0626">Porin</keyword>
<keyword evidence="5" id="KW-0812">Transmembrane</keyword>
<evidence type="ECO:0000256" key="7">
    <source>
        <dbReference type="ARBA" id="ARBA00023065"/>
    </source>
</evidence>
<keyword evidence="4" id="KW-1134">Transmembrane beta strand</keyword>
<dbReference type="InterPro" id="IPR023614">
    <property type="entry name" value="Porin_dom_sf"/>
</dbReference>
<dbReference type="SUPFAM" id="SSF56935">
    <property type="entry name" value="Porins"/>
    <property type="match status" value="1"/>
</dbReference>
<keyword evidence="6 11" id="KW-0732">Signal</keyword>
<dbReference type="EMBL" id="FWFR01000001">
    <property type="protein sequence ID" value="SLN20361.1"/>
    <property type="molecule type" value="Genomic_DNA"/>
</dbReference>
<keyword evidence="3" id="KW-0813">Transport</keyword>
<name>A0A1Y5RNA9_9PROT</name>
<dbReference type="AlphaFoldDB" id="A0A1Y5RNA9"/>
<proteinExistence type="predicted"/>
<dbReference type="GO" id="GO:0009279">
    <property type="term" value="C:cell outer membrane"/>
    <property type="evidence" value="ECO:0007669"/>
    <property type="project" value="UniProtKB-SubCell"/>
</dbReference>
<dbReference type="GO" id="GO:0006811">
    <property type="term" value="P:monoatomic ion transport"/>
    <property type="evidence" value="ECO:0007669"/>
    <property type="project" value="UniProtKB-KW"/>
</dbReference>
<dbReference type="PANTHER" id="PTHR34501">
    <property type="entry name" value="PROTEIN YDDL-RELATED"/>
    <property type="match status" value="1"/>
</dbReference>
<protein>
    <recommendedName>
        <fullName evidence="12">Porin domain-containing protein</fullName>
    </recommendedName>
</protein>
<reference evidence="13 14" key="1">
    <citation type="submission" date="2017-03" db="EMBL/GenBank/DDBJ databases">
        <authorList>
            <person name="Afonso C.L."/>
            <person name="Miller P.J."/>
            <person name="Scott M.A."/>
            <person name="Spackman E."/>
            <person name="Goraichik I."/>
            <person name="Dimitrov K.M."/>
            <person name="Suarez D.L."/>
            <person name="Swayne D.E."/>
        </authorList>
    </citation>
    <scope>NUCLEOTIDE SEQUENCE [LARGE SCALE GENOMIC DNA]</scope>
    <source>
        <strain evidence="13 14">CECT 7691</strain>
    </source>
</reference>
<evidence type="ECO:0000256" key="3">
    <source>
        <dbReference type="ARBA" id="ARBA00022448"/>
    </source>
</evidence>
<dbReference type="InterPro" id="IPR033900">
    <property type="entry name" value="Gram_neg_porin_domain"/>
</dbReference>
<evidence type="ECO:0000256" key="2">
    <source>
        <dbReference type="ARBA" id="ARBA00011233"/>
    </source>
</evidence>
<accession>A0A1Y5RNA9</accession>
<comment type="subcellular location">
    <subcellularLocation>
        <location evidence="1">Cell outer membrane</location>
        <topology evidence="1">Multi-pass membrane protein</topology>
    </subcellularLocation>
</comment>
<evidence type="ECO:0000313" key="13">
    <source>
        <dbReference type="EMBL" id="SLN20361.1"/>
    </source>
</evidence>
<evidence type="ECO:0000313" key="14">
    <source>
        <dbReference type="Proteomes" id="UP000193200"/>
    </source>
</evidence>
<feature type="chain" id="PRO_5013300398" description="Porin domain-containing protein" evidence="11">
    <location>
        <begin position="25"/>
        <end position="351"/>
    </location>
</feature>
<gene>
    <name evidence="13" type="ORF">OCH7691_00494</name>
</gene>
<organism evidence="13 14">
    <name type="scientific">Oceanibacterium hippocampi</name>
    <dbReference type="NCBI Taxonomy" id="745714"/>
    <lineage>
        <taxon>Bacteria</taxon>
        <taxon>Pseudomonadati</taxon>
        <taxon>Pseudomonadota</taxon>
        <taxon>Alphaproteobacteria</taxon>
        <taxon>Sneathiellales</taxon>
        <taxon>Sneathiellaceae</taxon>
        <taxon>Oceanibacterium</taxon>
    </lineage>
</organism>
<dbReference type="PANTHER" id="PTHR34501:SF9">
    <property type="entry name" value="MAJOR OUTER MEMBRANE PROTEIN P.IA"/>
    <property type="match status" value="1"/>
</dbReference>
<dbReference type="GO" id="GO:0015288">
    <property type="term" value="F:porin activity"/>
    <property type="evidence" value="ECO:0007669"/>
    <property type="project" value="UniProtKB-KW"/>
</dbReference>